<reference evidence="1 2" key="1">
    <citation type="submission" date="2017-06" db="EMBL/GenBank/DDBJ databases">
        <title>Comparative genomic analysis of Ambrosia Fusariam Clade fungi.</title>
        <authorList>
            <person name="Stajich J.E."/>
            <person name="Carrillo J."/>
            <person name="Kijimoto T."/>
            <person name="Eskalen A."/>
            <person name="O'Donnell K."/>
            <person name="Kasson M."/>
        </authorList>
    </citation>
    <scope>NUCLEOTIDE SEQUENCE [LARGE SCALE GENOMIC DNA]</scope>
    <source>
        <strain evidence="1 2">NRRL62584</strain>
    </source>
</reference>
<dbReference type="OrthoDB" id="5046283at2759"/>
<sequence>MEVPVTVVPQRPKFIFDRSKVKNVIGQCFDQELSLRWQFVQLRAGKSLPFVVLPQLSRPPQHLDEEDPDEPIDGIYVIADELKSLHKDGELRLDGCTPDQIRLANALSEAWRLLHLGTVTDFPSKFSFRYRLTPDMAPTIMTEADYGPISANEIWKLQKLLEEFRYDWFLHHDKEARDRMKLSETRISELEVGMTRQHNSISKEYEAWAENIQVDPFILDDPFEKIPDTFIQRISSSSTISGFLSAPLVHSVCKEILRPTPSPLARPVFGVGLLLTTVL</sequence>
<dbReference type="AlphaFoldDB" id="A0A428Q0F4"/>
<accession>A0A428Q0F4</accession>
<protein>
    <submittedName>
        <fullName evidence="1">Uncharacterized protein</fullName>
    </submittedName>
</protein>
<evidence type="ECO:0000313" key="1">
    <source>
        <dbReference type="EMBL" id="RSL58810.1"/>
    </source>
</evidence>
<keyword evidence="2" id="KW-1185">Reference proteome</keyword>
<comment type="caution">
    <text evidence="1">The sequence shown here is derived from an EMBL/GenBank/DDBJ whole genome shotgun (WGS) entry which is preliminary data.</text>
</comment>
<evidence type="ECO:0000313" key="2">
    <source>
        <dbReference type="Proteomes" id="UP000288168"/>
    </source>
</evidence>
<dbReference type="Proteomes" id="UP000288168">
    <property type="component" value="Unassembled WGS sequence"/>
</dbReference>
<proteinExistence type="predicted"/>
<dbReference type="EMBL" id="NKCI01000070">
    <property type="protein sequence ID" value="RSL58810.1"/>
    <property type="molecule type" value="Genomic_DNA"/>
</dbReference>
<name>A0A428Q0F4_9HYPO</name>
<gene>
    <name evidence="1" type="ORF">CEP54_007538</name>
</gene>
<organism evidence="1 2">
    <name type="scientific">Fusarium duplospermum</name>
    <dbReference type="NCBI Taxonomy" id="1325734"/>
    <lineage>
        <taxon>Eukaryota</taxon>
        <taxon>Fungi</taxon>
        <taxon>Dikarya</taxon>
        <taxon>Ascomycota</taxon>
        <taxon>Pezizomycotina</taxon>
        <taxon>Sordariomycetes</taxon>
        <taxon>Hypocreomycetidae</taxon>
        <taxon>Hypocreales</taxon>
        <taxon>Nectriaceae</taxon>
        <taxon>Fusarium</taxon>
        <taxon>Fusarium solani species complex</taxon>
    </lineage>
</organism>